<evidence type="ECO:0000256" key="17">
    <source>
        <dbReference type="ARBA" id="ARBA00022840"/>
    </source>
</evidence>
<keyword evidence="19 25" id="KW-0472">Membrane</keyword>
<evidence type="ECO:0000256" key="15">
    <source>
        <dbReference type="ARBA" id="ARBA00022741"/>
    </source>
</evidence>
<dbReference type="Gene3D" id="1.10.510.10">
    <property type="entry name" value="Transferase(Phosphotransferase) domain 1"/>
    <property type="match status" value="1"/>
</dbReference>
<keyword evidence="7" id="KW-0723">Serine/threonine-protein kinase</keyword>
<dbReference type="Pfam" id="PF13855">
    <property type="entry name" value="LRR_8"/>
    <property type="match status" value="2"/>
</dbReference>
<dbReference type="PROSITE" id="PS00108">
    <property type="entry name" value="PROTEIN_KINASE_ST"/>
    <property type="match status" value="1"/>
</dbReference>
<evidence type="ECO:0000256" key="12">
    <source>
        <dbReference type="ARBA" id="ARBA00022692"/>
    </source>
</evidence>
<feature type="binding site" evidence="24">
    <location>
        <position position="531"/>
    </location>
    <ligand>
        <name>ATP</name>
        <dbReference type="ChEBI" id="CHEBI:30616"/>
    </ligand>
</feature>
<feature type="transmembrane region" description="Helical" evidence="25">
    <location>
        <begin position="440"/>
        <end position="466"/>
    </location>
</feature>
<dbReference type="EMBL" id="CM016552">
    <property type="protein sequence ID" value="TKW38561.1"/>
    <property type="molecule type" value="Genomic_DNA"/>
</dbReference>
<evidence type="ECO:0000256" key="11">
    <source>
        <dbReference type="ARBA" id="ARBA00022679"/>
    </source>
</evidence>
<dbReference type="InterPro" id="IPR000719">
    <property type="entry name" value="Prot_kinase_dom"/>
</dbReference>
<evidence type="ECO:0000256" key="2">
    <source>
        <dbReference type="ARBA" id="ARBA00004479"/>
    </source>
</evidence>
<dbReference type="PROSITE" id="PS50011">
    <property type="entry name" value="PROTEIN_KINASE_DOM"/>
    <property type="match status" value="1"/>
</dbReference>
<evidence type="ECO:0000256" key="14">
    <source>
        <dbReference type="ARBA" id="ARBA00022737"/>
    </source>
</evidence>
<dbReference type="InterPro" id="IPR008271">
    <property type="entry name" value="Ser/Thr_kinase_AS"/>
</dbReference>
<evidence type="ECO:0000256" key="16">
    <source>
        <dbReference type="ARBA" id="ARBA00022777"/>
    </source>
</evidence>
<dbReference type="SMART" id="SM00220">
    <property type="entry name" value="S_TKc"/>
    <property type="match status" value="1"/>
</dbReference>
<keyword evidence="14" id="KW-0677">Repeat</keyword>
<dbReference type="AlphaFoldDB" id="A0A4U6W7X1"/>
<keyword evidence="12 25" id="KW-0812">Transmembrane</keyword>
<dbReference type="InterPro" id="IPR017441">
    <property type="entry name" value="Protein_kinase_ATP_BS"/>
</dbReference>
<evidence type="ECO:0000256" key="13">
    <source>
        <dbReference type="ARBA" id="ARBA00022729"/>
    </source>
</evidence>
<dbReference type="Pfam" id="PF08263">
    <property type="entry name" value="LRRNT_2"/>
    <property type="match status" value="1"/>
</dbReference>
<proteinExistence type="inferred from homology"/>
<evidence type="ECO:0000256" key="19">
    <source>
        <dbReference type="ARBA" id="ARBA00023136"/>
    </source>
</evidence>
<keyword evidence="10" id="KW-1070">Brassinosteroid signaling pathway</keyword>
<sequence>MLLLPFKMSLLLLLALPLLFSCANSKLDSEAEALLRWKSTFGDDSGPSSCLKSWSKHISPCNWTGVACGTTVPHGRGLGDGGDAVPVVASISLPMCNLSGRLDGLDLVALPRLAHLDLNDNNLSGPIPPSIGTLGELTLLDLSSNSLSGPIPPSIGNLTRLTYLDLSQNYQFLNGHLPSTLGMLHNLRKLDLCRNSFTGPVPPSLGNLTLLDFIGLSFNNLSGYIPHELGMLHRLSFLHLLGNSIIGSIPGSFGNLTRLELLDLSDNQIRGSIPSTFWNLKSLKKLVLASNQINGLLPSEIGFLVNLTHLDLSTNQFTGSIPPQIGQCRHLLQLRISDNLLTGPIPQDLGECTGLYDLDFSRNNLSGTIPITFAQLYQLHNLNLSYNSLGGRFGGTSLPSALVSLDHNIDICGDQRYGLTPCESSGLGGKNEGKRHNKRLILALLLAFGLFCFICLAIGNLVLFCWRRKLAKCRTKSKPGDMFSIWNFNGKIAFQDILDATENFDEKYCIGSGGHGSVFRAEVRGSVFAVKLLHSMEDYTDEGTFNAEIDVLTKIRHRCIVKLYGYCSHSQCRFLVYDLMERGSLASILHEEQLARELDWPKRIAIVRDVAHALSYLHHDCDEPIIHRDIKSNNILLDRDFRGYVSDFGMARKLKHIYSSSSTIFAGTCGYMAPELSSTMVLTEKCDVYSFGVVVMEVVMGKHPGDLLLPFFCQTQQHTKLKDILDQRVVEPTSNEEKDVILLVLVAFGCLQICPKARPTMQQVCQALTDRSCPAAILKPLHEVTLQDLHDFCGTIQNI</sequence>
<dbReference type="InterPro" id="IPR032675">
    <property type="entry name" value="LRR_dom_sf"/>
</dbReference>
<evidence type="ECO:0000256" key="4">
    <source>
        <dbReference type="ARBA" id="ARBA00009592"/>
    </source>
</evidence>
<evidence type="ECO:0000256" key="8">
    <source>
        <dbReference type="ARBA" id="ARBA00022553"/>
    </source>
</evidence>
<comment type="similarity">
    <text evidence="3">Belongs to the protein kinase superfamily. Ser/Thr protein kinase family.</text>
</comment>
<evidence type="ECO:0000256" key="20">
    <source>
        <dbReference type="ARBA" id="ARBA00023170"/>
    </source>
</evidence>
<evidence type="ECO:0000256" key="22">
    <source>
        <dbReference type="ARBA" id="ARBA00047899"/>
    </source>
</evidence>
<dbReference type="InterPro" id="IPR011009">
    <property type="entry name" value="Kinase-like_dom_sf"/>
</dbReference>
<dbReference type="Pfam" id="PF00560">
    <property type="entry name" value="LRR_1"/>
    <property type="match status" value="2"/>
</dbReference>
<comment type="catalytic activity">
    <reaction evidence="22">
        <text>L-threonyl-[protein] + ATP = O-phospho-L-threonyl-[protein] + ADP + H(+)</text>
        <dbReference type="Rhea" id="RHEA:46608"/>
        <dbReference type="Rhea" id="RHEA-COMP:11060"/>
        <dbReference type="Rhea" id="RHEA-COMP:11605"/>
        <dbReference type="ChEBI" id="CHEBI:15378"/>
        <dbReference type="ChEBI" id="CHEBI:30013"/>
        <dbReference type="ChEBI" id="CHEBI:30616"/>
        <dbReference type="ChEBI" id="CHEBI:61977"/>
        <dbReference type="ChEBI" id="CHEBI:456216"/>
        <dbReference type="EC" id="2.7.11.1"/>
    </reaction>
</comment>
<dbReference type="FunFam" id="3.80.10.10:FF:000041">
    <property type="entry name" value="LRR receptor-like serine/threonine-protein kinase ERECTA"/>
    <property type="match status" value="1"/>
</dbReference>
<dbReference type="Pfam" id="PF00069">
    <property type="entry name" value="Pkinase"/>
    <property type="match status" value="1"/>
</dbReference>
<dbReference type="SMART" id="SM00369">
    <property type="entry name" value="LRR_TYP"/>
    <property type="match status" value="7"/>
</dbReference>
<evidence type="ECO:0000256" key="5">
    <source>
        <dbReference type="ARBA" id="ARBA00012513"/>
    </source>
</evidence>
<dbReference type="SUPFAM" id="SSF52058">
    <property type="entry name" value="L domain-like"/>
    <property type="match status" value="1"/>
</dbReference>
<accession>A0A4U6W7X1</accession>
<keyword evidence="8" id="KW-0597">Phosphoprotein</keyword>
<dbReference type="SUPFAM" id="SSF56112">
    <property type="entry name" value="Protein kinase-like (PK-like)"/>
    <property type="match status" value="1"/>
</dbReference>
<dbReference type="OMA" id="QIGHCHL"/>
<keyword evidence="18 25" id="KW-1133">Transmembrane helix</keyword>
<gene>
    <name evidence="28" type="ORF">SEVIR_1G123000v2</name>
</gene>
<feature type="chain" id="PRO_5020440927" description="non-specific serine/threonine protein kinase" evidence="26">
    <location>
        <begin position="26"/>
        <end position="799"/>
    </location>
</feature>
<dbReference type="FunFam" id="3.80.10.10:FF:000111">
    <property type="entry name" value="LRR receptor-like serine/threonine-protein kinase ERECTA"/>
    <property type="match status" value="1"/>
</dbReference>
<comment type="similarity">
    <text evidence="4">Belongs to the RLP family.</text>
</comment>
<evidence type="ECO:0000256" key="10">
    <source>
        <dbReference type="ARBA" id="ARBA00022626"/>
    </source>
</evidence>
<organism evidence="28 29">
    <name type="scientific">Setaria viridis</name>
    <name type="common">Green bristlegrass</name>
    <name type="synonym">Setaria italica subsp. viridis</name>
    <dbReference type="NCBI Taxonomy" id="4556"/>
    <lineage>
        <taxon>Eukaryota</taxon>
        <taxon>Viridiplantae</taxon>
        <taxon>Streptophyta</taxon>
        <taxon>Embryophyta</taxon>
        <taxon>Tracheophyta</taxon>
        <taxon>Spermatophyta</taxon>
        <taxon>Magnoliopsida</taxon>
        <taxon>Liliopsida</taxon>
        <taxon>Poales</taxon>
        <taxon>Poaceae</taxon>
        <taxon>PACMAD clade</taxon>
        <taxon>Panicoideae</taxon>
        <taxon>Panicodae</taxon>
        <taxon>Paniceae</taxon>
        <taxon>Cenchrinae</taxon>
        <taxon>Setaria</taxon>
    </lineage>
</organism>
<dbReference type="PANTHER" id="PTHR27000">
    <property type="entry name" value="LEUCINE-RICH REPEAT RECEPTOR-LIKE PROTEIN KINASE FAMILY PROTEIN-RELATED"/>
    <property type="match status" value="1"/>
</dbReference>
<evidence type="ECO:0000256" key="1">
    <source>
        <dbReference type="ARBA" id="ARBA00004162"/>
    </source>
</evidence>
<dbReference type="PROSITE" id="PS00107">
    <property type="entry name" value="PROTEIN_KINASE_ATP"/>
    <property type="match status" value="1"/>
</dbReference>
<name>A0A4U6W7X1_SETVI</name>
<evidence type="ECO:0000313" key="29">
    <source>
        <dbReference type="Proteomes" id="UP000298652"/>
    </source>
</evidence>
<reference evidence="28" key="1">
    <citation type="submission" date="2019-03" db="EMBL/GenBank/DDBJ databases">
        <title>WGS assembly of Setaria viridis.</title>
        <authorList>
            <person name="Huang P."/>
            <person name="Jenkins J."/>
            <person name="Grimwood J."/>
            <person name="Barry K."/>
            <person name="Healey A."/>
            <person name="Mamidi S."/>
            <person name="Sreedasyam A."/>
            <person name="Shu S."/>
            <person name="Feldman M."/>
            <person name="Wu J."/>
            <person name="Yu Y."/>
            <person name="Chen C."/>
            <person name="Johnson J."/>
            <person name="Rokhsar D."/>
            <person name="Baxter I."/>
            <person name="Schmutz J."/>
            <person name="Brutnell T."/>
            <person name="Kellogg E."/>
        </authorList>
    </citation>
    <scope>NUCLEOTIDE SEQUENCE [LARGE SCALE GENOMIC DNA]</scope>
</reference>
<dbReference type="EC" id="2.7.11.1" evidence="5"/>
<dbReference type="Proteomes" id="UP000298652">
    <property type="component" value="Chromosome 1"/>
</dbReference>
<evidence type="ECO:0000256" key="6">
    <source>
        <dbReference type="ARBA" id="ARBA00022475"/>
    </source>
</evidence>
<evidence type="ECO:0000256" key="24">
    <source>
        <dbReference type="PROSITE-ProRule" id="PRU10141"/>
    </source>
</evidence>
<keyword evidence="20" id="KW-0675">Receptor</keyword>
<dbReference type="Gene3D" id="3.30.200.20">
    <property type="entry name" value="Phosphorylase Kinase, domain 1"/>
    <property type="match status" value="1"/>
</dbReference>
<keyword evidence="11" id="KW-0808">Transferase</keyword>
<keyword evidence="9" id="KW-0433">Leucine-rich repeat</keyword>
<keyword evidence="16" id="KW-0418">Kinase</keyword>
<comment type="catalytic activity">
    <reaction evidence="23">
        <text>L-seryl-[protein] + ATP = O-phospho-L-seryl-[protein] + ADP + H(+)</text>
        <dbReference type="Rhea" id="RHEA:17989"/>
        <dbReference type="Rhea" id="RHEA-COMP:9863"/>
        <dbReference type="Rhea" id="RHEA-COMP:11604"/>
        <dbReference type="ChEBI" id="CHEBI:15378"/>
        <dbReference type="ChEBI" id="CHEBI:29999"/>
        <dbReference type="ChEBI" id="CHEBI:30616"/>
        <dbReference type="ChEBI" id="CHEBI:83421"/>
        <dbReference type="ChEBI" id="CHEBI:456216"/>
        <dbReference type="EC" id="2.7.11.1"/>
    </reaction>
</comment>
<keyword evidence="21" id="KW-0325">Glycoprotein</keyword>
<evidence type="ECO:0000256" key="21">
    <source>
        <dbReference type="ARBA" id="ARBA00023180"/>
    </source>
</evidence>
<evidence type="ECO:0000256" key="3">
    <source>
        <dbReference type="ARBA" id="ARBA00008684"/>
    </source>
</evidence>
<evidence type="ECO:0000256" key="18">
    <source>
        <dbReference type="ARBA" id="ARBA00022989"/>
    </source>
</evidence>
<dbReference type="PANTHER" id="PTHR27000:SF775">
    <property type="entry name" value="PLANT INTRACELLULAR RAS-GROUP-RELATED LRR PROTEIN 3"/>
    <property type="match status" value="1"/>
</dbReference>
<keyword evidence="6" id="KW-1003">Cell membrane</keyword>
<dbReference type="Gramene" id="TKW38561">
    <property type="protein sequence ID" value="TKW38561"/>
    <property type="gene ID" value="SEVIR_1G123000v2"/>
</dbReference>
<evidence type="ECO:0000313" key="28">
    <source>
        <dbReference type="EMBL" id="TKW38561.1"/>
    </source>
</evidence>
<dbReference type="GO" id="GO:0009742">
    <property type="term" value="P:brassinosteroid mediated signaling pathway"/>
    <property type="evidence" value="ECO:0007669"/>
    <property type="project" value="UniProtKB-KW"/>
</dbReference>
<evidence type="ECO:0000256" key="9">
    <source>
        <dbReference type="ARBA" id="ARBA00022614"/>
    </source>
</evidence>
<evidence type="ECO:0000256" key="23">
    <source>
        <dbReference type="ARBA" id="ARBA00048679"/>
    </source>
</evidence>
<evidence type="ECO:0000259" key="27">
    <source>
        <dbReference type="PROSITE" id="PS50011"/>
    </source>
</evidence>
<feature type="signal peptide" evidence="26">
    <location>
        <begin position="1"/>
        <end position="25"/>
    </location>
</feature>
<dbReference type="Gene3D" id="3.80.10.10">
    <property type="entry name" value="Ribonuclease Inhibitor"/>
    <property type="match status" value="3"/>
</dbReference>
<keyword evidence="15 24" id="KW-0547">Nucleotide-binding</keyword>
<dbReference type="PROSITE" id="PS51257">
    <property type="entry name" value="PROKAR_LIPOPROTEIN"/>
    <property type="match status" value="1"/>
</dbReference>
<protein>
    <recommendedName>
        <fullName evidence="5">non-specific serine/threonine protein kinase</fullName>
        <ecNumber evidence="5">2.7.11.1</ecNumber>
    </recommendedName>
</protein>
<evidence type="ECO:0000256" key="26">
    <source>
        <dbReference type="SAM" id="SignalP"/>
    </source>
</evidence>
<dbReference type="FunFam" id="1.10.510.10:FF:000417">
    <property type="entry name" value="Leucine-rich repeat receptor-like protein kinase"/>
    <property type="match status" value="1"/>
</dbReference>
<dbReference type="GO" id="GO:0004674">
    <property type="term" value="F:protein serine/threonine kinase activity"/>
    <property type="evidence" value="ECO:0007669"/>
    <property type="project" value="UniProtKB-KW"/>
</dbReference>
<evidence type="ECO:0000256" key="25">
    <source>
        <dbReference type="SAM" id="Phobius"/>
    </source>
</evidence>
<feature type="domain" description="Protein kinase" evidence="27">
    <location>
        <begin position="504"/>
        <end position="785"/>
    </location>
</feature>
<dbReference type="GO" id="GO:0005886">
    <property type="term" value="C:plasma membrane"/>
    <property type="evidence" value="ECO:0007669"/>
    <property type="project" value="UniProtKB-SubCell"/>
</dbReference>
<keyword evidence="13 26" id="KW-0732">Signal</keyword>
<evidence type="ECO:0000256" key="7">
    <source>
        <dbReference type="ARBA" id="ARBA00022527"/>
    </source>
</evidence>
<dbReference type="FunFam" id="3.30.200.20:FF:000309">
    <property type="entry name" value="Leucine-rich repeat receptor protein kinase MSP1"/>
    <property type="match status" value="1"/>
</dbReference>
<dbReference type="InterPro" id="IPR001611">
    <property type="entry name" value="Leu-rich_rpt"/>
</dbReference>
<comment type="subcellular location">
    <subcellularLocation>
        <location evidence="1">Cell membrane</location>
        <topology evidence="1">Single-pass membrane protein</topology>
    </subcellularLocation>
    <subcellularLocation>
        <location evidence="2">Membrane</location>
        <topology evidence="2">Single-pass type I membrane protein</topology>
    </subcellularLocation>
</comment>
<dbReference type="PRINTS" id="PR00019">
    <property type="entry name" value="LEURICHRPT"/>
</dbReference>
<dbReference type="InterPro" id="IPR013210">
    <property type="entry name" value="LRR_N_plant-typ"/>
</dbReference>
<keyword evidence="17 24" id="KW-0067">ATP-binding</keyword>
<keyword evidence="29" id="KW-1185">Reference proteome</keyword>
<dbReference type="FunFam" id="3.80.10.10:FF:000400">
    <property type="entry name" value="Nuclear pore complex protein NUP107"/>
    <property type="match status" value="1"/>
</dbReference>
<dbReference type="GO" id="GO:0005524">
    <property type="term" value="F:ATP binding"/>
    <property type="evidence" value="ECO:0007669"/>
    <property type="project" value="UniProtKB-UniRule"/>
</dbReference>
<dbReference type="InterPro" id="IPR003591">
    <property type="entry name" value="Leu-rich_rpt_typical-subtyp"/>
</dbReference>